<evidence type="ECO:0000256" key="1">
    <source>
        <dbReference type="SAM" id="Coils"/>
    </source>
</evidence>
<dbReference type="InterPro" id="IPR006631">
    <property type="entry name" value="DM4_12"/>
</dbReference>
<protein>
    <submittedName>
        <fullName evidence="2">Uncharacterized protein</fullName>
    </submittedName>
</protein>
<dbReference type="EMBL" id="JAJSOF020000029">
    <property type="protein sequence ID" value="KAJ4431965.1"/>
    <property type="molecule type" value="Genomic_DNA"/>
</dbReference>
<reference evidence="2 3" key="1">
    <citation type="journal article" date="2022" name="Allergy">
        <title>Genome assembly and annotation of Periplaneta americana reveal a comprehensive cockroach allergen profile.</title>
        <authorList>
            <person name="Wang L."/>
            <person name="Xiong Q."/>
            <person name="Saelim N."/>
            <person name="Wang L."/>
            <person name="Nong W."/>
            <person name="Wan A.T."/>
            <person name="Shi M."/>
            <person name="Liu X."/>
            <person name="Cao Q."/>
            <person name="Hui J.H.L."/>
            <person name="Sookrung N."/>
            <person name="Leung T.F."/>
            <person name="Tungtrongchitr A."/>
            <person name="Tsui S.K.W."/>
        </authorList>
    </citation>
    <scope>NUCLEOTIDE SEQUENCE [LARGE SCALE GENOMIC DNA]</scope>
    <source>
        <strain evidence="2">PWHHKU_190912</strain>
    </source>
</reference>
<accession>A0ABQ8SD66</accession>
<sequence length="109" mass="12171">ELIIRQLINMEFNTGPHVEFHLRGGSGIQAAQQHSAVLRAEAREAEEEHPAAQEREVGVVQERRDFAGIVRIRYGVDGHSCILKALCEAKQILKPGRSLVEDILDVTFT</sequence>
<feature type="coiled-coil region" evidence="1">
    <location>
        <begin position="28"/>
        <end position="55"/>
    </location>
</feature>
<gene>
    <name evidence="2" type="ORF">ANN_20574</name>
</gene>
<evidence type="ECO:0000313" key="3">
    <source>
        <dbReference type="Proteomes" id="UP001148838"/>
    </source>
</evidence>
<keyword evidence="1" id="KW-0175">Coiled coil</keyword>
<organism evidence="2 3">
    <name type="scientific">Periplaneta americana</name>
    <name type="common">American cockroach</name>
    <name type="synonym">Blatta americana</name>
    <dbReference type="NCBI Taxonomy" id="6978"/>
    <lineage>
        <taxon>Eukaryota</taxon>
        <taxon>Metazoa</taxon>
        <taxon>Ecdysozoa</taxon>
        <taxon>Arthropoda</taxon>
        <taxon>Hexapoda</taxon>
        <taxon>Insecta</taxon>
        <taxon>Pterygota</taxon>
        <taxon>Neoptera</taxon>
        <taxon>Polyneoptera</taxon>
        <taxon>Dictyoptera</taxon>
        <taxon>Blattodea</taxon>
        <taxon>Blattoidea</taxon>
        <taxon>Blattidae</taxon>
        <taxon>Blattinae</taxon>
        <taxon>Periplaneta</taxon>
    </lineage>
</organism>
<dbReference type="Pfam" id="PF07841">
    <property type="entry name" value="DM4_12"/>
    <property type="match status" value="1"/>
</dbReference>
<keyword evidence="3" id="KW-1185">Reference proteome</keyword>
<comment type="caution">
    <text evidence="2">The sequence shown here is derived from an EMBL/GenBank/DDBJ whole genome shotgun (WGS) entry which is preliminary data.</text>
</comment>
<name>A0ABQ8SD66_PERAM</name>
<proteinExistence type="predicted"/>
<feature type="non-terminal residue" evidence="2">
    <location>
        <position position="1"/>
    </location>
</feature>
<dbReference type="Proteomes" id="UP001148838">
    <property type="component" value="Unassembled WGS sequence"/>
</dbReference>
<evidence type="ECO:0000313" key="2">
    <source>
        <dbReference type="EMBL" id="KAJ4431965.1"/>
    </source>
</evidence>